<reference evidence="3 4" key="1">
    <citation type="submission" date="2019-09" db="EMBL/GenBank/DDBJ databases">
        <title>Bacillus ochoae sp. nov., Paenibacillus whitsoniae sp. nov., Paenibacillus spiritus sp. nov. Isolated from the Mars Exploration Rover during spacecraft assembly.</title>
        <authorList>
            <person name="Seuylemezian A."/>
            <person name="Vaishampayan P."/>
        </authorList>
    </citation>
    <scope>NUCLEOTIDE SEQUENCE [LARGE SCALE GENOMIC DNA]</scope>
    <source>
        <strain evidence="3 4">MER_111</strain>
    </source>
</reference>
<dbReference type="RefSeq" id="WP_150457716.1">
    <property type="nucleotide sequence ID" value="NZ_VYKK01000008.1"/>
</dbReference>
<dbReference type="OrthoDB" id="49365at2"/>
<feature type="transmembrane region" description="Helical" evidence="1">
    <location>
        <begin position="33"/>
        <end position="55"/>
    </location>
</feature>
<gene>
    <name evidence="3" type="ORF">F4V43_07995</name>
</gene>
<proteinExistence type="predicted"/>
<sequence length="169" mass="18899">MDKRTLWGLLLVILGVLLFAGRGDIMDPGRVFTYFWPSLFVIPLGILMHWLYFYATRRRGSGLLIPGGILLVSGIIFQISMLLDAWEYTWPGFPLAVAFGLLEFYWFGGRNRWILIPVFILGGASLTFFMIFTVGTLLSVSVLGQSVGAVLLVAAGLALMMGRRRGERY</sequence>
<dbReference type="EMBL" id="VYKK01000008">
    <property type="protein sequence ID" value="KAA9005403.1"/>
    <property type="molecule type" value="Genomic_DNA"/>
</dbReference>
<feature type="transmembrane region" description="Helical" evidence="1">
    <location>
        <begin position="113"/>
        <end position="132"/>
    </location>
</feature>
<evidence type="ECO:0000259" key="2">
    <source>
        <dbReference type="Pfam" id="PF22570"/>
    </source>
</evidence>
<comment type="caution">
    <text evidence="3">The sequence shown here is derived from an EMBL/GenBank/DDBJ whole genome shotgun (WGS) entry which is preliminary data.</text>
</comment>
<dbReference type="InterPro" id="IPR054331">
    <property type="entry name" value="LiaF_TM"/>
</dbReference>
<feature type="domain" description="LiaF transmembrane" evidence="2">
    <location>
        <begin position="6"/>
        <end position="101"/>
    </location>
</feature>
<organism evidence="3 4">
    <name type="scientific">Paenibacillus spiritus</name>
    <dbReference type="NCBI Taxonomy" id="2496557"/>
    <lineage>
        <taxon>Bacteria</taxon>
        <taxon>Bacillati</taxon>
        <taxon>Bacillota</taxon>
        <taxon>Bacilli</taxon>
        <taxon>Bacillales</taxon>
        <taxon>Paenibacillaceae</taxon>
        <taxon>Paenibacillus</taxon>
    </lineage>
</organism>
<evidence type="ECO:0000256" key="1">
    <source>
        <dbReference type="SAM" id="Phobius"/>
    </source>
</evidence>
<protein>
    <recommendedName>
        <fullName evidence="2">LiaF transmembrane domain-containing protein</fullName>
    </recommendedName>
</protein>
<dbReference type="AlphaFoldDB" id="A0A5J5GBY0"/>
<dbReference type="Proteomes" id="UP000367750">
    <property type="component" value="Unassembled WGS sequence"/>
</dbReference>
<feature type="transmembrane region" description="Helical" evidence="1">
    <location>
        <begin position="88"/>
        <end position="106"/>
    </location>
</feature>
<feature type="transmembrane region" description="Helical" evidence="1">
    <location>
        <begin position="138"/>
        <end position="160"/>
    </location>
</feature>
<evidence type="ECO:0000313" key="4">
    <source>
        <dbReference type="Proteomes" id="UP000367750"/>
    </source>
</evidence>
<accession>A0A5J5GBY0</accession>
<keyword evidence="1" id="KW-1133">Transmembrane helix</keyword>
<keyword evidence="4" id="KW-1185">Reference proteome</keyword>
<keyword evidence="1" id="KW-0812">Transmembrane</keyword>
<feature type="transmembrane region" description="Helical" evidence="1">
    <location>
        <begin position="62"/>
        <end position="82"/>
    </location>
</feature>
<evidence type="ECO:0000313" key="3">
    <source>
        <dbReference type="EMBL" id="KAA9005403.1"/>
    </source>
</evidence>
<keyword evidence="1" id="KW-0472">Membrane</keyword>
<dbReference type="Pfam" id="PF22570">
    <property type="entry name" value="LiaF-TM"/>
    <property type="match status" value="1"/>
</dbReference>
<name>A0A5J5GBY0_9BACL</name>